<accession>A0A1M6PZJ2</accession>
<reference evidence="3" key="1">
    <citation type="submission" date="2016-11" db="EMBL/GenBank/DDBJ databases">
        <authorList>
            <person name="Varghese N."/>
            <person name="Submissions S."/>
        </authorList>
    </citation>
    <scope>NUCLEOTIDE SEQUENCE [LARGE SCALE GENOMIC DNA]</scope>
    <source>
        <strain evidence="3">UWOS</strain>
    </source>
</reference>
<dbReference type="STRING" id="28122.SAMN02745108_00038"/>
<dbReference type="RefSeq" id="WP_073301852.1">
    <property type="nucleotide sequence ID" value="NZ_FRAW01000001.1"/>
</dbReference>
<dbReference type="Proteomes" id="UP000184275">
    <property type="component" value="Unassembled WGS sequence"/>
</dbReference>
<dbReference type="SUPFAM" id="SSF48371">
    <property type="entry name" value="ARM repeat"/>
    <property type="match status" value="1"/>
</dbReference>
<sequence length="220" mass="25831">MLRFTQDIILALRARANEEEAHAMSKSMRDSFDFLGVNVYKRREATYPIFDKNPPQNGDELAAKITDMWAQPYREVQYAACDYLFRHKNLLGGQHLNFLKMLIKTRPWKDTVDTISTSILGSLAWRIPPIRQKIATWIHDPNIWVRRSVILFQFQYKNHTNWDLLKSCCLYCAKDENYYIRTGIGQALSEYAKINPNEVRHFVMDTDLPAQTSQEILRNI</sequence>
<protein>
    <submittedName>
        <fullName evidence="1">3-methyladenine DNA glycosylase AlkD</fullName>
    </submittedName>
</protein>
<dbReference type="EMBL" id="FRAW01000001">
    <property type="protein sequence ID" value="SHK13286.1"/>
    <property type="molecule type" value="Genomic_DNA"/>
</dbReference>
<dbReference type="Gene3D" id="1.20.1660.10">
    <property type="entry name" value="Hypothetical protein (EF3068)"/>
    <property type="match status" value="1"/>
</dbReference>
<dbReference type="Gene3D" id="1.25.40.290">
    <property type="entry name" value="ARM repeat domains"/>
    <property type="match status" value="1"/>
</dbReference>
<gene>
    <name evidence="2" type="ORF">SAMN02745108_00038</name>
    <name evidence="1" type="ORF">SAMN05720469_101187</name>
</gene>
<dbReference type="EMBL" id="FUWU01000001">
    <property type="protein sequence ID" value="SJZ32655.1"/>
    <property type="molecule type" value="Genomic_DNA"/>
</dbReference>
<dbReference type="AlphaFoldDB" id="A0A1M6PZJ2"/>
<organism evidence="1 3">
    <name type="scientific">Fibrobacter intestinalis</name>
    <dbReference type="NCBI Taxonomy" id="28122"/>
    <lineage>
        <taxon>Bacteria</taxon>
        <taxon>Pseudomonadati</taxon>
        <taxon>Fibrobacterota</taxon>
        <taxon>Fibrobacteria</taxon>
        <taxon>Fibrobacterales</taxon>
        <taxon>Fibrobacteraceae</taxon>
        <taxon>Fibrobacter</taxon>
    </lineage>
</organism>
<reference evidence="1" key="2">
    <citation type="submission" date="2016-11" db="EMBL/GenBank/DDBJ databases">
        <authorList>
            <person name="Jaros S."/>
            <person name="Januszkiewicz K."/>
            <person name="Wedrychowicz H."/>
        </authorList>
    </citation>
    <scope>NUCLEOTIDE SEQUENCE [LARGE SCALE GENOMIC DNA]</scope>
    <source>
        <strain evidence="1">UWOS</strain>
    </source>
</reference>
<dbReference type="PANTHER" id="PTHR34070">
    <property type="entry name" value="ARMADILLO-TYPE FOLD"/>
    <property type="match status" value="1"/>
</dbReference>
<dbReference type="PANTHER" id="PTHR34070:SF1">
    <property type="entry name" value="DNA ALKYLATION REPAIR PROTEIN"/>
    <property type="match status" value="1"/>
</dbReference>
<evidence type="ECO:0000313" key="3">
    <source>
        <dbReference type="Proteomes" id="UP000184275"/>
    </source>
</evidence>
<dbReference type="InterPro" id="IPR014825">
    <property type="entry name" value="DNA_alkylation"/>
</dbReference>
<evidence type="ECO:0000313" key="2">
    <source>
        <dbReference type="EMBL" id="SJZ32655.1"/>
    </source>
</evidence>
<dbReference type="InterPro" id="IPR016024">
    <property type="entry name" value="ARM-type_fold"/>
</dbReference>
<name>A0A1M6PZJ2_9BACT</name>
<reference evidence="2 4" key="3">
    <citation type="submission" date="2017-02" db="EMBL/GenBank/DDBJ databases">
        <authorList>
            <person name="Peterson S.W."/>
        </authorList>
    </citation>
    <scope>NUCLEOTIDE SEQUENCE [LARGE SCALE GENOMIC DNA]</scope>
    <source>
        <strain evidence="2 4">ATCC 43854</strain>
    </source>
</reference>
<evidence type="ECO:0000313" key="1">
    <source>
        <dbReference type="EMBL" id="SHK13286.1"/>
    </source>
</evidence>
<keyword evidence="3" id="KW-1185">Reference proteome</keyword>
<dbReference type="Pfam" id="PF08713">
    <property type="entry name" value="DNA_alkylation"/>
    <property type="match status" value="1"/>
</dbReference>
<evidence type="ECO:0000313" key="4">
    <source>
        <dbReference type="Proteomes" id="UP000190449"/>
    </source>
</evidence>
<dbReference type="Proteomes" id="UP000190449">
    <property type="component" value="Unassembled WGS sequence"/>
</dbReference>
<proteinExistence type="predicted"/>
<accession>A0A1T4JR87</accession>